<accession>A0AAE0G462</accession>
<dbReference type="AlphaFoldDB" id="A0AAE0G462"/>
<sequence>MRHAEEVRVPSNVSKVRLDISVKKLVDILRAAAEKLLDVPKQSDVLKILEDVRNVKKLCTKHRVEYDGLEGLHKRIVAIIQECGHLGLEIKGDFALESNNLKDIKQRLHRLGKAIGSVQHKVGMMQACGDGDEWNVLFWTDRKKALKQLQERDEQCPISAAILSDLYGVEYSNKYHTERSPTDAAGTGKEPLPPFPDEDFETLM</sequence>
<protein>
    <submittedName>
        <fullName evidence="2">Uncharacterized protein</fullName>
    </submittedName>
</protein>
<name>A0AAE0G462_9CHLO</name>
<evidence type="ECO:0000313" key="2">
    <source>
        <dbReference type="EMBL" id="KAK3271137.1"/>
    </source>
</evidence>
<comment type="caution">
    <text evidence="2">The sequence shown here is derived from an EMBL/GenBank/DDBJ whole genome shotgun (WGS) entry which is preliminary data.</text>
</comment>
<gene>
    <name evidence="2" type="ORF">CYMTET_20497</name>
</gene>
<evidence type="ECO:0000313" key="3">
    <source>
        <dbReference type="Proteomes" id="UP001190700"/>
    </source>
</evidence>
<dbReference type="Proteomes" id="UP001190700">
    <property type="component" value="Unassembled WGS sequence"/>
</dbReference>
<reference evidence="2 3" key="1">
    <citation type="journal article" date="2015" name="Genome Biol. Evol.">
        <title>Comparative Genomics of a Bacterivorous Green Alga Reveals Evolutionary Causalities and Consequences of Phago-Mixotrophic Mode of Nutrition.</title>
        <authorList>
            <person name="Burns J.A."/>
            <person name="Paasch A."/>
            <person name="Narechania A."/>
            <person name="Kim E."/>
        </authorList>
    </citation>
    <scope>NUCLEOTIDE SEQUENCE [LARGE SCALE GENOMIC DNA]</scope>
    <source>
        <strain evidence="2 3">PLY_AMNH</strain>
    </source>
</reference>
<proteinExistence type="predicted"/>
<evidence type="ECO:0000256" key="1">
    <source>
        <dbReference type="SAM" id="MobiDB-lite"/>
    </source>
</evidence>
<dbReference type="EMBL" id="LGRX02009982">
    <property type="protein sequence ID" value="KAK3271137.1"/>
    <property type="molecule type" value="Genomic_DNA"/>
</dbReference>
<feature type="region of interest" description="Disordered" evidence="1">
    <location>
        <begin position="177"/>
        <end position="204"/>
    </location>
</feature>
<keyword evidence="3" id="KW-1185">Reference proteome</keyword>
<organism evidence="2 3">
    <name type="scientific">Cymbomonas tetramitiformis</name>
    <dbReference type="NCBI Taxonomy" id="36881"/>
    <lineage>
        <taxon>Eukaryota</taxon>
        <taxon>Viridiplantae</taxon>
        <taxon>Chlorophyta</taxon>
        <taxon>Pyramimonadophyceae</taxon>
        <taxon>Pyramimonadales</taxon>
        <taxon>Pyramimonadaceae</taxon>
        <taxon>Cymbomonas</taxon>
    </lineage>
</organism>